<organism evidence="1 2">
    <name type="scientific">Waterburya agarophytonicola KI4</name>
    <dbReference type="NCBI Taxonomy" id="2874699"/>
    <lineage>
        <taxon>Bacteria</taxon>
        <taxon>Bacillati</taxon>
        <taxon>Cyanobacteriota</taxon>
        <taxon>Cyanophyceae</taxon>
        <taxon>Pleurocapsales</taxon>
        <taxon>Hyellaceae</taxon>
        <taxon>Waterburya</taxon>
        <taxon>Waterburya agarophytonicola</taxon>
    </lineage>
</organism>
<dbReference type="EMBL" id="JADWDC010000008">
    <property type="protein sequence ID" value="MCC0176381.1"/>
    <property type="molecule type" value="Genomic_DNA"/>
</dbReference>
<keyword evidence="2" id="KW-1185">Reference proteome</keyword>
<protein>
    <submittedName>
        <fullName evidence="1">Uncharacterized protein</fullName>
    </submittedName>
</protein>
<dbReference type="Proteomes" id="UP000729733">
    <property type="component" value="Unassembled WGS sequence"/>
</dbReference>
<dbReference type="RefSeq" id="WP_229639423.1">
    <property type="nucleotide sequence ID" value="NZ_JADWDC010000008.1"/>
</dbReference>
<evidence type="ECO:0000313" key="2">
    <source>
        <dbReference type="Proteomes" id="UP000729733"/>
    </source>
</evidence>
<proteinExistence type="predicted"/>
<reference evidence="1" key="1">
    <citation type="journal article" date="2021" name="Antonie Van Leeuwenhoek">
        <title>Draft genome and description of Waterburya agarophytonicola gen. nov. sp. nov. (Pleurocapsales, Cyanobacteria): a seaweed symbiont.</title>
        <authorList>
            <person name="Bonthond G."/>
            <person name="Shalygin S."/>
            <person name="Bayer T."/>
            <person name="Weinberger F."/>
        </authorList>
    </citation>
    <scope>NUCLEOTIDE SEQUENCE</scope>
    <source>
        <strain evidence="1">KI4</strain>
    </source>
</reference>
<dbReference type="AlphaFoldDB" id="A0A964FEX8"/>
<evidence type="ECO:0000313" key="1">
    <source>
        <dbReference type="EMBL" id="MCC0176381.1"/>
    </source>
</evidence>
<comment type="caution">
    <text evidence="1">The sequence shown here is derived from an EMBL/GenBank/DDBJ whole genome shotgun (WGS) entry which is preliminary data.</text>
</comment>
<name>A0A964FEX8_9CYAN</name>
<accession>A0A964FEX8</accession>
<gene>
    <name evidence="1" type="ORF">I4641_05245</name>
</gene>
<sequence length="54" mass="6130">MSKEDLLTPSLIASSDRANWSGLSLEHYLYPAYETPEHTLENHHICIYLGTPLT</sequence>